<keyword evidence="2" id="KW-1185">Reference proteome</keyword>
<accession>A3KAP6</accession>
<gene>
    <name evidence="1" type="ORF">SSE37_03035</name>
</gene>
<name>A3KAP6_SAGS3</name>
<dbReference type="EMBL" id="AAYA01000024">
    <property type="protein sequence ID" value="EBA05752.1"/>
    <property type="molecule type" value="Genomic_DNA"/>
</dbReference>
<dbReference type="eggNOG" id="ENOG50330WR">
    <property type="taxonomic scope" value="Bacteria"/>
</dbReference>
<dbReference type="AlphaFoldDB" id="A3KAP6"/>
<sequence>MAAAAQDETPTSNLFELELNAAAETGNGNCRLTYVAENNSGTALDRTEYEVAIFDGEGVVTRLLVLKFGALIDGKTRVLQFELPGAACSDISRIVINDSSACIDAETGNDADVCMSALSASSRTAIQFGI</sequence>
<evidence type="ECO:0000313" key="1">
    <source>
        <dbReference type="EMBL" id="EBA05752.1"/>
    </source>
</evidence>
<dbReference type="Proteomes" id="UP000005713">
    <property type="component" value="Unassembled WGS sequence"/>
</dbReference>
<organism evidence="1 2">
    <name type="scientific">Sagittula stellata (strain ATCC 700073 / DSM 11524 / E-37)</name>
    <dbReference type="NCBI Taxonomy" id="388399"/>
    <lineage>
        <taxon>Bacteria</taxon>
        <taxon>Pseudomonadati</taxon>
        <taxon>Pseudomonadota</taxon>
        <taxon>Alphaproteobacteria</taxon>
        <taxon>Rhodobacterales</taxon>
        <taxon>Roseobacteraceae</taxon>
        <taxon>Sagittula</taxon>
    </lineage>
</organism>
<evidence type="ECO:0000313" key="2">
    <source>
        <dbReference type="Proteomes" id="UP000005713"/>
    </source>
</evidence>
<comment type="caution">
    <text evidence="1">The sequence shown here is derived from an EMBL/GenBank/DDBJ whole genome shotgun (WGS) entry which is preliminary data.</text>
</comment>
<proteinExistence type="predicted"/>
<protein>
    <submittedName>
        <fullName evidence="1">Uncharacterized protein</fullName>
    </submittedName>
</protein>
<reference evidence="1 2" key="1">
    <citation type="submission" date="2006-06" db="EMBL/GenBank/DDBJ databases">
        <authorList>
            <person name="Moran M.A."/>
            <person name="Ferriera S."/>
            <person name="Johnson J."/>
            <person name="Kravitz S."/>
            <person name="Beeson K."/>
            <person name="Sutton G."/>
            <person name="Rogers Y.-H."/>
            <person name="Friedman R."/>
            <person name="Frazier M."/>
            <person name="Venter J.C."/>
        </authorList>
    </citation>
    <scope>NUCLEOTIDE SEQUENCE [LARGE SCALE GENOMIC DNA]</scope>
    <source>
        <strain evidence="1 2">E-37</strain>
    </source>
</reference>